<dbReference type="PANTHER" id="PTHR14119">
    <property type="entry name" value="HYDROLASE"/>
    <property type="match status" value="1"/>
</dbReference>
<sequence>MSLEPSSPEELMSPFRIHSGNAALLVVDIQERLCAAMEKEPLERVLKRAGAAIEGAKALHLPILVTEQYPKGLGPTHHQLCEHLGEFKAVEKLEFSAATADVLTSLKGRKQVLLAGMETHICVFQTARDLLEKGFEVFLLADAVLSRSAEDRRVGFELCKEVGARVTTVESALFDMLGRAGSPEFKLISAAVK</sequence>
<reference evidence="2 3" key="1">
    <citation type="submission" date="2014-04" db="EMBL/GenBank/DDBJ databases">
        <title>Genome assembly of Hyalangium minutum DSM 14724.</title>
        <authorList>
            <person name="Sharma G."/>
            <person name="Subramanian S."/>
        </authorList>
    </citation>
    <scope>NUCLEOTIDE SEQUENCE [LARGE SCALE GENOMIC DNA]</scope>
    <source>
        <strain evidence="2 3">DSM 14724</strain>
    </source>
</reference>
<protein>
    <submittedName>
        <fullName evidence="2">Isochorismatase</fullName>
    </submittedName>
</protein>
<dbReference type="AlphaFoldDB" id="A0A085W3B8"/>
<gene>
    <name evidence="2" type="ORF">DB31_4287</name>
</gene>
<evidence type="ECO:0000313" key="3">
    <source>
        <dbReference type="Proteomes" id="UP000028725"/>
    </source>
</evidence>
<accession>A0A085W3B8</accession>
<dbReference type="EMBL" id="JMCB01000023">
    <property type="protein sequence ID" value="KFE62181.1"/>
    <property type="molecule type" value="Genomic_DNA"/>
</dbReference>
<dbReference type="SUPFAM" id="SSF52499">
    <property type="entry name" value="Isochorismatase-like hydrolases"/>
    <property type="match status" value="1"/>
</dbReference>
<organism evidence="2 3">
    <name type="scientific">Hyalangium minutum</name>
    <dbReference type="NCBI Taxonomy" id="394096"/>
    <lineage>
        <taxon>Bacteria</taxon>
        <taxon>Pseudomonadati</taxon>
        <taxon>Myxococcota</taxon>
        <taxon>Myxococcia</taxon>
        <taxon>Myxococcales</taxon>
        <taxon>Cystobacterineae</taxon>
        <taxon>Archangiaceae</taxon>
        <taxon>Hyalangium</taxon>
    </lineage>
</organism>
<name>A0A085W3B8_9BACT</name>
<dbReference type="InterPro" id="IPR036380">
    <property type="entry name" value="Isochorismatase-like_sf"/>
</dbReference>
<dbReference type="Gene3D" id="3.40.50.850">
    <property type="entry name" value="Isochorismatase-like"/>
    <property type="match status" value="1"/>
</dbReference>
<dbReference type="Pfam" id="PF00857">
    <property type="entry name" value="Isochorismatase"/>
    <property type="match status" value="1"/>
</dbReference>
<dbReference type="Proteomes" id="UP000028725">
    <property type="component" value="Unassembled WGS sequence"/>
</dbReference>
<evidence type="ECO:0000259" key="1">
    <source>
        <dbReference type="Pfam" id="PF00857"/>
    </source>
</evidence>
<keyword evidence="3" id="KW-1185">Reference proteome</keyword>
<comment type="caution">
    <text evidence="2">The sequence shown here is derived from an EMBL/GenBank/DDBJ whole genome shotgun (WGS) entry which is preliminary data.</text>
</comment>
<dbReference type="InterPro" id="IPR000868">
    <property type="entry name" value="Isochorismatase-like_dom"/>
</dbReference>
<feature type="domain" description="Isochorismatase-like" evidence="1">
    <location>
        <begin position="22"/>
        <end position="170"/>
    </location>
</feature>
<proteinExistence type="predicted"/>
<dbReference type="PATRIC" id="fig|394096.3.peg.8021"/>
<evidence type="ECO:0000313" key="2">
    <source>
        <dbReference type="EMBL" id="KFE62181.1"/>
    </source>
</evidence>
<dbReference type="InterPro" id="IPR050993">
    <property type="entry name" value="Isochorismatase_domain"/>
</dbReference>
<dbReference type="STRING" id="394096.DB31_4287"/>
<dbReference type="PANTHER" id="PTHR14119:SF3">
    <property type="entry name" value="ISOCHORISMATASE DOMAIN-CONTAINING PROTEIN 2"/>
    <property type="match status" value="1"/>
</dbReference>